<sequence>MDTKDDGISRSIRYDSGKFEAGGLKWKLVLYPSGSKSKNVKDYISLYLVLEESSSLHPGWEIYVNFKLFLFDHNNDNYLVVQDAGKKEWRFHRMKVEWGFDQFISLKDFNLGSKGYLVDDICAFGAEVFICRERNTGKGESLTMMKDALPFKHVWEIKDFSKLDSECCESEPFNVRNLKWQIKLYPKGRGIELGKYLALYLTLVNPTALSPVIPPGQYSGFLVKDTCYIDAEVTVLGVVDVLP</sequence>
<feature type="domain" description="MATH" evidence="1">
    <location>
        <begin position="150"/>
        <end position="243"/>
    </location>
</feature>
<name>A0AAV1AN99_VICFA</name>
<dbReference type="SUPFAM" id="SSF49599">
    <property type="entry name" value="TRAF domain-like"/>
    <property type="match status" value="2"/>
</dbReference>
<dbReference type="AlphaFoldDB" id="A0AAV1AN99"/>
<feature type="domain" description="MATH" evidence="1">
    <location>
        <begin position="1"/>
        <end position="128"/>
    </location>
</feature>
<accession>A0AAV1AN99</accession>
<dbReference type="EMBL" id="OX451739">
    <property type="protein sequence ID" value="CAI8610842.1"/>
    <property type="molecule type" value="Genomic_DNA"/>
</dbReference>
<dbReference type="CDD" id="cd00121">
    <property type="entry name" value="MATH"/>
    <property type="match status" value="2"/>
</dbReference>
<dbReference type="Gene3D" id="2.60.210.10">
    <property type="entry name" value="Apoptosis, Tumor Necrosis Factor Receptor Associated Protein 2, Chain A"/>
    <property type="match status" value="2"/>
</dbReference>
<dbReference type="Pfam" id="PF22486">
    <property type="entry name" value="MATH_2"/>
    <property type="match status" value="2"/>
</dbReference>
<dbReference type="SMART" id="SM00061">
    <property type="entry name" value="MATH"/>
    <property type="match status" value="2"/>
</dbReference>
<evidence type="ECO:0000313" key="3">
    <source>
        <dbReference type="Proteomes" id="UP001157006"/>
    </source>
</evidence>
<organism evidence="2 3">
    <name type="scientific">Vicia faba</name>
    <name type="common">Broad bean</name>
    <name type="synonym">Faba vulgaris</name>
    <dbReference type="NCBI Taxonomy" id="3906"/>
    <lineage>
        <taxon>Eukaryota</taxon>
        <taxon>Viridiplantae</taxon>
        <taxon>Streptophyta</taxon>
        <taxon>Embryophyta</taxon>
        <taxon>Tracheophyta</taxon>
        <taxon>Spermatophyta</taxon>
        <taxon>Magnoliopsida</taxon>
        <taxon>eudicotyledons</taxon>
        <taxon>Gunneridae</taxon>
        <taxon>Pentapetalae</taxon>
        <taxon>rosids</taxon>
        <taxon>fabids</taxon>
        <taxon>Fabales</taxon>
        <taxon>Fabaceae</taxon>
        <taxon>Papilionoideae</taxon>
        <taxon>50 kb inversion clade</taxon>
        <taxon>NPAAA clade</taxon>
        <taxon>Hologalegina</taxon>
        <taxon>IRL clade</taxon>
        <taxon>Fabeae</taxon>
        <taxon>Vicia</taxon>
    </lineage>
</organism>
<dbReference type="PANTHER" id="PTHR46162:SF2">
    <property type="entry name" value="ANKYRIN REPEAT-CONTAINING PROTEIN-RELATED"/>
    <property type="match status" value="1"/>
</dbReference>
<dbReference type="InterPro" id="IPR002083">
    <property type="entry name" value="MATH/TRAF_dom"/>
</dbReference>
<dbReference type="PANTHER" id="PTHR46162">
    <property type="entry name" value="TRAF-LIKE FAMILY PROTEIN"/>
    <property type="match status" value="1"/>
</dbReference>
<dbReference type="Proteomes" id="UP001157006">
    <property type="component" value="Chromosome 4"/>
</dbReference>
<keyword evidence="3" id="KW-1185">Reference proteome</keyword>
<evidence type="ECO:0000313" key="2">
    <source>
        <dbReference type="EMBL" id="CAI8610842.1"/>
    </source>
</evidence>
<dbReference type="InterPro" id="IPR008974">
    <property type="entry name" value="TRAF-like"/>
</dbReference>
<gene>
    <name evidence="2" type="ORF">VFH_IV201120</name>
</gene>
<dbReference type="PROSITE" id="PS50144">
    <property type="entry name" value="MATH"/>
    <property type="match status" value="2"/>
</dbReference>
<evidence type="ECO:0000259" key="1">
    <source>
        <dbReference type="PROSITE" id="PS50144"/>
    </source>
</evidence>
<protein>
    <recommendedName>
        <fullName evidence="1">MATH domain-containing protein</fullName>
    </recommendedName>
</protein>
<proteinExistence type="predicted"/>
<reference evidence="2 3" key="1">
    <citation type="submission" date="2023-01" db="EMBL/GenBank/DDBJ databases">
        <authorList>
            <person name="Kreplak J."/>
        </authorList>
    </citation>
    <scope>NUCLEOTIDE SEQUENCE [LARGE SCALE GENOMIC DNA]</scope>
</reference>